<name>A0AAJ0HDE3_9PEZI</name>
<reference evidence="8" key="1">
    <citation type="journal article" date="2023" name="Mol. Phylogenet. Evol.">
        <title>Genome-scale phylogeny and comparative genomics of the fungal order Sordariales.</title>
        <authorList>
            <person name="Hensen N."/>
            <person name="Bonometti L."/>
            <person name="Westerberg I."/>
            <person name="Brannstrom I.O."/>
            <person name="Guillou S."/>
            <person name="Cros-Aarteil S."/>
            <person name="Calhoun S."/>
            <person name="Haridas S."/>
            <person name="Kuo A."/>
            <person name="Mondo S."/>
            <person name="Pangilinan J."/>
            <person name="Riley R."/>
            <person name="LaButti K."/>
            <person name="Andreopoulos B."/>
            <person name="Lipzen A."/>
            <person name="Chen C."/>
            <person name="Yan M."/>
            <person name="Daum C."/>
            <person name="Ng V."/>
            <person name="Clum A."/>
            <person name="Steindorff A."/>
            <person name="Ohm R.A."/>
            <person name="Martin F."/>
            <person name="Silar P."/>
            <person name="Natvig D.O."/>
            <person name="Lalanne C."/>
            <person name="Gautier V."/>
            <person name="Ament-Velasquez S.L."/>
            <person name="Kruys A."/>
            <person name="Hutchinson M.I."/>
            <person name="Powell A.J."/>
            <person name="Barry K."/>
            <person name="Miller A.N."/>
            <person name="Grigoriev I.V."/>
            <person name="Debuchy R."/>
            <person name="Gladieux P."/>
            <person name="Hiltunen Thoren M."/>
            <person name="Johannesson H."/>
        </authorList>
    </citation>
    <scope>NUCLEOTIDE SEQUENCE</scope>
    <source>
        <strain evidence="8">CBS 955.72</strain>
    </source>
</reference>
<keyword evidence="3 6" id="KW-0479">Metal-binding</keyword>
<dbReference type="InterPro" id="IPR036396">
    <property type="entry name" value="Cyt_P450_sf"/>
</dbReference>
<keyword evidence="6 7" id="KW-0349">Heme</keyword>
<keyword evidence="7" id="KW-0560">Oxidoreductase</keyword>
<dbReference type="InterPro" id="IPR053007">
    <property type="entry name" value="CYP450_monoxygenase_sec-met"/>
</dbReference>
<dbReference type="InterPro" id="IPR001128">
    <property type="entry name" value="Cyt_P450"/>
</dbReference>
<evidence type="ECO:0000313" key="8">
    <source>
        <dbReference type="EMBL" id="KAK3348750.1"/>
    </source>
</evidence>
<feature type="binding site" description="axial binding residue" evidence="6">
    <location>
        <position position="326"/>
    </location>
    <ligand>
        <name>heme</name>
        <dbReference type="ChEBI" id="CHEBI:30413"/>
    </ligand>
    <ligandPart>
        <name>Fe</name>
        <dbReference type="ChEBI" id="CHEBI:18248"/>
    </ligandPart>
</feature>
<evidence type="ECO:0000256" key="7">
    <source>
        <dbReference type="RuleBase" id="RU000461"/>
    </source>
</evidence>
<dbReference type="GO" id="GO:0020037">
    <property type="term" value="F:heme binding"/>
    <property type="evidence" value="ECO:0007669"/>
    <property type="project" value="InterPro"/>
</dbReference>
<accession>A0AAJ0HDE3</accession>
<dbReference type="Proteomes" id="UP001275084">
    <property type="component" value="Unassembled WGS sequence"/>
</dbReference>
<dbReference type="SUPFAM" id="SSF48264">
    <property type="entry name" value="Cytochrome P450"/>
    <property type="match status" value="1"/>
</dbReference>
<evidence type="ECO:0000256" key="2">
    <source>
        <dbReference type="ARBA" id="ARBA00010617"/>
    </source>
</evidence>
<gene>
    <name evidence="8" type="ORF">B0T25DRAFT_546434</name>
</gene>
<sequence length="400" mass="44361">MTDVGDKAMKIYEDPVFFSRWLKIVYSSLNGAHLLAVNSAALKVIVSSLNEVPLGGIDIPDLFLWTRDLMSLASTTALLGDRSPWNLDSRLFDAYWDYEREIMAMMINIVLRITAPKGFKGRALMQEALTKYFASRCDTEDDVSKFTRDRMELEREFGMTPSEMAGLEVAVIHGALSNTIPTAYWMLVYVFSNPDLVEKLRAEAETVTEETSTSGQGHGRKEVSIDIARLEQKCPLLFSTLRETQRVISNAVLNRKVMADTTISDGKNTYLLKAGTDLQISHGVTHNLESVWGSKVRNFDSERFLKDGLAVEPGAYTPFGAGKHICPGRFFASGEILGFMVPLLLGFELVDAKGGGAMHVPDANVPWITTPIAKPVAGSDLSARLKRRVGWENVVWNISE</sequence>
<dbReference type="Pfam" id="PF00067">
    <property type="entry name" value="p450"/>
    <property type="match status" value="1"/>
</dbReference>
<dbReference type="PROSITE" id="PS00086">
    <property type="entry name" value="CYTOCHROME_P450"/>
    <property type="match status" value="1"/>
</dbReference>
<protein>
    <submittedName>
        <fullName evidence="8">Cytochrome P450</fullName>
    </submittedName>
</protein>
<reference evidence="8" key="2">
    <citation type="submission" date="2023-06" db="EMBL/GenBank/DDBJ databases">
        <authorList>
            <consortium name="Lawrence Berkeley National Laboratory"/>
            <person name="Haridas S."/>
            <person name="Hensen N."/>
            <person name="Bonometti L."/>
            <person name="Westerberg I."/>
            <person name="Brannstrom I.O."/>
            <person name="Guillou S."/>
            <person name="Cros-Aarteil S."/>
            <person name="Calhoun S."/>
            <person name="Kuo A."/>
            <person name="Mondo S."/>
            <person name="Pangilinan J."/>
            <person name="Riley R."/>
            <person name="Labutti K."/>
            <person name="Andreopoulos B."/>
            <person name="Lipzen A."/>
            <person name="Chen C."/>
            <person name="Yanf M."/>
            <person name="Daum C."/>
            <person name="Ng V."/>
            <person name="Clum A."/>
            <person name="Steindorff A."/>
            <person name="Ohm R."/>
            <person name="Martin F."/>
            <person name="Silar P."/>
            <person name="Natvig D."/>
            <person name="Lalanne C."/>
            <person name="Gautier V."/>
            <person name="Ament-Velasquez S.L."/>
            <person name="Kruys A."/>
            <person name="Hutchinson M.I."/>
            <person name="Powell A.J."/>
            <person name="Barry K."/>
            <person name="Miller A.N."/>
            <person name="Grigoriev I.V."/>
            <person name="Debuchy R."/>
            <person name="Gladieux P."/>
            <person name="Thoren M.H."/>
            <person name="Johannesson H."/>
        </authorList>
    </citation>
    <scope>NUCLEOTIDE SEQUENCE</scope>
    <source>
        <strain evidence="8">CBS 955.72</strain>
    </source>
</reference>
<dbReference type="GO" id="GO:0016705">
    <property type="term" value="F:oxidoreductase activity, acting on paired donors, with incorporation or reduction of molecular oxygen"/>
    <property type="evidence" value="ECO:0007669"/>
    <property type="project" value="InterPro"/>
</dbReference>
<comment type="similarity">
    <text evidence="2 7">Belongs to the cytochrome P450 family.</text>
</comment>
<dbReference type="GO" id="GO:0004497">
    <property type="term" value="F:monooxygenase activity"/>
    <property type="evidence" value="ECO:0007669"/>
    <property type="project" value="UniProtKB-KW"/>
</dbReference>
<dbReference type="AlphaFoldDB" id="A0AAJ0HDE3"/>
<proteinExistence type="inferred from homology"/>
<dbReference type="CDD" id="cd11040">
    <property type="entry name" value="CYP7_CYP8-like"/>
    <property type="match status" value="1"/>
</dbReference>
<keyword evidence="9" id="KW-1185">Reference proteome</keyword>
<evidence type="ECO:0000256" key="5">
    <source>
        <dbReference type="ARBA" id="ARBA00023033"/>
    </source>
</evidence>
<evidence type="ECO:0000256" key="6">
    <source>
        <dbReference type="PIRSR" id="PIRSR602403-1"/>
    </source>
</evidence>
<dbReference type="GO" id="GO:0005506">
    <property type="term" value="F:iron ion binding"/>
    <property type="evidence" value="ECO:0007669"/>
    <property type="project" value="InterPro"/>
</dbReference>
<dbReference type="PANTHER" id="PTHR47582:SF1">
    <property type="entry name" value="P450, PUTATIVE (EUROFUNG)-RELATED"/>
    <property type="match status" value="1"/>
</dbReference>
<evidence type="ECO:0000256" key="4">
    <source>
        <dbReference type="ARBA" id="ARBA00023004"/>
    </source>
</evidence>
<comment type="cofactor">
    <cofactor evidence="1 6">
        <name>heme</name>
        <dbReference type="ChEBI" id="CHEBI:30413"/>
    </cofactor>
</comment>
<dbReference type="PANTHER" id="PTHR47582">
    <property type="entry name" value="P450, PUTATIVE (EUROFUNG)-RELATED"/>
    <property type="match status" value="1"/>
</dbReference>
<dbReference type="PRINTS" id="PR00465">
    <property type="entry name" value="EP450IV"/>
</dbReference>
<keyword evidence="4 6" id="KW-0408">Iron</keyword>
<dbReference type="InterPro" id="IPR017972">
    <property type="entry name" value="Cyt_P450_CS"/>
</dbReference>
<dbReference type="EMBL" id="JAUIQD010000005">
    <property type="protein sequence ID" value="KAK3348750.1"/>
    <property type="molecule type" value="Genomic_DNA"/>
</dbReference>
<comment type="caution">
    <text evidence="8">The sequence shown here is derived from an EMBL/GenBank/DDBJ whole genome shotgun (WGS) entry which is preliminary data.</text>
</comment>
<evidence type="ECO:0000256" key="1">
    <source>
        <dbReference type="ARBA" id="ARBA00001971"/>
    </source>
</evidence>
<organism evidence="8 9">
    <name type="scientific">Lasiosphaeria hispida</name>
    <dbReference type="NCBI Taxonomy" id="260671"/>
    <lineage>
        <taxon>Eukaryota</taxon>
        <taxon>Fungi</taxon>
        <taxon>Dikarya</taxon>
        <taxon>Ascomycota</taxon>
        <taxon>Pezizomycotina</taxon>
        <taxon>Sordariomycetes</taxon>
        <taxon>Sordariomycetidae</taxon>
        <taxon>Sordariales</taxon>
        <taxon>Lasiosphaeriaceae</taxon>
        <taxon>Lasiosphaeria</taxon>
    </lineage>
</organism>
<dbReference type="InterPro" id="IPR002403">
    <property type="entry name" value="Cyt_P450_E_grp-IV"/>
</dbReference>
<evidence type="ECO:0000313" key="9">
    <source>
        <dbReference type="Proteomes" id="UP001275084"/>
    </source>
</evidence>
<keyword evidence="5 7" id="KW-0503">Monooxygenase</keyword>
<dbReference type="Gene3D" id="1.10.630.10">
    <property type="entry name" value="Cytochrome P450"/>
    <property type="match status" value="1"/>
</dbReference>
<evidence type="ECO:0000256" key="3">
    <source>
        <dbReference type="ARBA" id="ARBA00022723"/>
    </source>
</evidence>